<dbReference type="GeneID" id="42775004"/>
<dbReference type="Pfam" id="PF01262">
    <property type="entry name" value="AlaDh_PNT_C"/>
    <property type="match status" value="1"/>
</dbReference>
<dbReference type="Pfam" id="PF05222">
    <property type="entry name" value="AlaDh_PNT_N"/>
    <property type="match status" value="1"/>
</dbReference>
<dbReference type="InterPro" id="IPR007886">
    <property type="entry name" value="AlaDH/PNT_N"/>
</dbReference>
<evidence type="ECO:0000313" key="5">
    <source>
        <dbReference type="Proteomes" id="UP000092714"/>
    </source>
</evidence>
<dbReference type="SUPFAM" id="SSF51735">
    <property type="entry name" value="NAD(P)-binding Rossmann-fold domains"/>
    <property type="match status" value="1"/>
</dbReference>
<dbReference type="PANTHER" id="PTHR42795:SF1">
    <property type="entry name" value="ALANINE DEHYDROGENASE"/>
    <property type="match status" value="1"/>
</dbReference>
<dbReference type="PANTHER" id="PTHR42795">
    <property type="entry name" value="ALANINE DEHYDROGENASE"/>
    <property type="match status" value="1"/>
</dbReference>
<dbReference type="InterPro" id="IPR046951">
    <property type="entry name" value="CEOS"/>
</dbReference>
<accession>A0A1B8RS57</accession>
<feature type="domain" description="Alanine dehydrogenase/pyridine nucleotide transhydrogenase NAD(H)-binding" evidence="2">
    <location>
        <begin position="134"/>
        <end position="260"/>
    </location>
</feature>
<evidence type="ECO:0000259" key="2">
    <source>
        <dbReference type="SMART" id="SM01002"/>
    </source>
</evidence>
<dbReference type="AlphaFoldDB" id="A0A1B8RS57"/>
<dbReference type="OrthoDB" id="9804592at2"/>
<feature type="domain" description="Alanine dehydrogenase/pyridine nucleotide transhydrogenase N-terminal" evidence="3">
    <location>
        <begin position="5"/>
        <end position="133"/>
    </location>
</feature>
<dbReference type="SMART" id="SM01003">
    <property type="entry name" value="AlaDh_PNT_N"/>
    <property type="match status" value="1"/>
</dbReference>
<comment type="caution">
    <text evidence="4">The sequence shown here is derived from an EMBL/GenBank/DDBJ whole genome shotgun (WGS) entry which is preliminary data.</text>
</comment>
<dbReference type="EMBL" id="MAPZ01000011">
    <property type="protein sequence ID" value="OBY11649.1"/>
    <property type="molecule type" value="Genomic_DNA"/>
</dbReference>
<dbReference type="CDD" id="cd12181">
    <property type="entry name" value="ceo_syn"/>
    <property type="match status" value="1"/>
</dbReference>
<dbReference type="InterPro" id="IPR036291">
    <property type="entry name" value="NAD(P)-bd_dom_sf"/>
</dbReference>
<keyword evidence="1" id="KW-0560">Oxidoreductase</keyword>
<gene>
    <name evidence="4" type="ORF">CP373A1_04460</name>
</gene>
<dbReference type="SMART" id="SM01002">
    <property type="entry name" value="AlaDh_PNT_C"/>
    <property type="match status" value="1"/>
</dbReference>
<dbReference type="SUPFAM" id="SSF52283">
    <property type="entry name" value="Formate/glycerate dehydrogenase catalytic domain-like"/>
    <property type="match status" value="1"/>
</dbReference>
<dbReference type="GO" id="GO:0047126">
    <property type="term" value="F:N5-(carboxyethyl)ornithine synthase activity"/>
    <property type="evidence" value="ECO:0007669"/>
    <property type="project" value="InterPro"/>
</dbReference>
<dbReference type="GO" id="GO:0005886">
    <property type="term" value="C:plasma membrane"/>
    <property type="evidence" value="ECO:0007669"/>
    <property type="project" value="TreeGrafter"/>
</dbReference>
<evidence type="ECO:0000256" key="1">
    <source>
        <dbReference type="ARBA" id="ARBA00023002"/>
    </source>
</evidence>
<proteinExistence type="predicted"/>
<reference evidence="4 5" key="1">
    <citation type="submission" date="2016-06" db="EMBL/GenBank/DDBJ databases">
        <authorList>
            <person name="Kjaerup R.B."/>
            <person name="Dalgaard T.S."/>
            <person name="Juul-Madsen H.R."/>
        </authorList>
    </citation>
    <scope>NUCLEOTIDE SEQUENCE [LARGE SCALE GENOMIC DNA]</scope>
    <source>
        <strain evidence="4 5">373-A1</strain>
    </source>
</reference>
<dbReference type="GO" id="GO:0006524">
    <property type="term" value="P:alanine catabolic process"/>
    <property type="evidence" value="ECO:0007669"/>
    <property type="project" value="TreeGrafter"/>
</dbReference>
<dbReference type="Gene3D" id="3.40.50.720">
    <property type="entry name" value="NAD(P)-binding Rossmann-like Domain"/>
    <property type="match status" value="2"/>
</dbReference>
<evidence type="ECO:0000313" key="4">
    <source>
        <dbReference type="EMBL" id="OBY11649.1"/>
    </source>
</evidence>
<dbReference type="Proteomes" id="UP000092714">
    <property type="component" value="Unassembled WGS sequence"/>
</dbReference>
<dbReference type="RefSeq" id="WP_027097170.1">
    <property type="nucleotide sequence ID" value="NZ_JADMZC010000004.1"/>
</dbReference>
<name>A0A1B8RS57_9CLOT</name>
<keyword evidence="5" id="KW-1185">Reference proteome</keyword>
<dbReference type="InterPro" id="IPR007698">
    <property type="entry name" value="AlaDH/PNT_NAD(H)-bd"/>
</dbReference>
<sequence>MKTVGFVISTKENEKRRAIVLDDLKKVKNINKLYFQEGYFKEFNISDEKIIELGANVVSKEEVLKQDIICDPKAGDGEYLTDLDKGKTIFGWIHAVQNRDITDKFLDKKLTAVAWEDMYELGRHTFWRNNEIAGEAAIMHAYSIYGKQPYETNVALLGRGNIARGALTTLVSLGAKVEVFDRRMEELLRRRINEFDVIVNGILWDTERNDHIIYKEDLKKMKNDSMIIDISCDRNGGVETSIPTTIQDPVYYVENVLHYVVDHTPSILYKTASKSISNEVVKYLDFLIEEKDCTVLEKATAIKEGRIIDQRINKFQNRL</sequence>
<dbReference type="eggNOG" id="COG0686">
    <property type="taxonomic scope" value="Bacteria"/>
</dbReference>
<protein>
    <submittedName>
        <fullName evidence="4">N(5)-(Carboxyethyl)ornithine synthase</fullName>
    </submittedName>
</protein>
<dbReference type="GO" id="GO:0000286">
    <property type="term" value="F:alanine dehydrogenase activity"/>
    <property type="evidence" value="ECO:0007669"/>
    <property type="project" value="TreeGrafter"/>
</dbReference>
<organism evidence="4 5">
    <name type="scientific">Clostridium paraputrificum</name>
    <dbReference type="NCBI Taxonomy" id="29363"/>
    <lineage>
        <taxon>Bacteria</taxon>
        <taxon>Bacillati</taxon>
        <taxon>Bacillota</taxon>
        <taxon>Clostridia</taxon>
        <taxon>Eubacteriales</taxon>
        <taxon>Clostridiaceae</taxon>
        <taxon>Clostridium</taxon>
    </lineage>
</organism>
<evidence type="ECO:0000259" key="3">
    <source>
        <dbReference type="SMART" id="SM01003"/>
    </source>
</evidence>